<reference evidence="7 8" key="1">
    <citation type="journal article" date="2010" name="Nature">
        <title>The Ectocarpus genome and the independent evolution of multicellularity in brown algae.</title>
        <authorList>
            <person name="Cock J.M."/>
            <person name="Sterck L."/>
            <person name="Rouze P."/>
            <person name="Scornet D."/>
            <person name="Allen A.E."/>
            <person name="Amoutzias G."/>
            <person name="Anthouard V."/>
            <person name="Artiguenave F."/>
            <person name="Aury J.M."/>
            <person name="Badger J.H."/>
            <person name="Beszteri B."/>
            <person name="Billiau K."/>
            <person name="Bonnet E."/>
            <person name="Bothwell J.H."/>
            <person name="Bowler C."/>
            <person name="Boyen C."/>
            <person name="Brownlee C."/>
            <person name="Carrano C.J."/>
            <person name="Charrier B."/>
            <person name="Cho G.Y."/>
            <person name="Coelho S.M."/>
            <person name="Collen J."/>
            <person name="Corre E."/>
            <person name="Da Silva C."/>
            <person name="Delage L."/>
            <person name="Delaroque N."/>
            <person name="Dittami S.M."/>
            <person name="Doulbeau S."/>
            <person name="Elias M."/>
            <person name="Farnham G."/>
            <person name="Gachon C.M."/>
            <person name="Gschloessl B."/>
            <person name="Heesch S."/>
            <person name="Jabbari K."/>
            <person name="Jubin C."/>
            <person name="Kawai H."/>
            <person name="Kimura K."/>
            <person name="Kloareg B."/>
            <person name="Kupper F.C."/>
            <person name="Lang D."/>
            <person name="Le Bail A."/>
            <person name="Leblanc C."/>
            <person name="Lerouge P."/>
            <person name="Lohr M."/>
            <person name="Lopez P.J."/>
            <person name="Martens C."/>
            <person name="Maumus F."/>
            <person name="Michel G."/>
            <person name="Miranda-Saavedra D."/>
            <person name="Morales J."/>
            <person name="Moreau H."/>
            <person name="Motomura T."/>
            <person name="Nagasato C."/>
            <person name="Napoli C.A."/>
            <person name="Nelson D.R."/>
            <person name="Nyvall-Collen P."/>
            <person name="Peters A.F."/>
            <person name="Pommier C."/>
            <person name="Potin P."/>
            <person name="Poulain J."/>
            <person name="Quesneville H."/>
            <person name="Read B."/>
            <person name="Rensing S.A."/>
            <person name="Ritter A."/>
            <person name="Rousvoal S."/>
            <person name="Samanta M."/>
            <person name="Samson G."/>
            <person name="Schroeder D.C."/>
            <person name="Segurens B."/>
            <person name="Strittmatter M."/>
            <person name="Tonon T."/>
            <person name="Tregear J.W."/>
            <person name="Valentin K."/>
            <person name="von Dassow P."/>
            <person name="Yamagishi T."/>
            <person name="Van de Peer Y."/>
            <person name="Wincker P."/>
        </authorList>
    </citation>
    <scope>NUCLEOTIDE SEQUENCE [LARGE SCALE GENOMIC DNA]</scope>
    <source>
        <strain evidence="8">Ec32 / CCAP1310/4</strain>
    </source>
</reference>
<keyword evidence="3 7" id="KW-0808">Transferase</keyword>
<proteinExistence type="predicted"/>
<feature type="domain" description="Aminotransferase class I/classII large" evidence="6">
    <location>
        <begin position="103"/>
        <end position="286"/>
    </location>
</feature>
<dbReference type="InterPro" id="IPR015422">
    <property type="entry name" value="PyrdxlP-dep_Trfase_small"/>
</dbReference>
<keyword evidence="8" id="KW-1185">Reference proteome</keyword>
<comment type="cofactor">
    <cofactor evidence="1">
        <name>pyridoxal 5'-phosphate</name>
        <dbReference type="ChEBI" id="CHEBI:597326"/>
    </cofactor>
</comment>
<feature type="compositionally biased region" description="Gly residues" evidence="5">
    <location>
        <begin position="19"/>
        <end position="28"/>
    </location>
</feature>
<name>D8LE79_ECTSI</name>
<feature type="domain" description="Aminotransferase class I/classII large" evidence="6">
    <location>
        <begin position="385"/>
        <end position="567"/>
    </location>
</feature>
<feature type="region of interest" description="Disordered" evidence="5">
    <location>
        <begin position="309"/>
        <end position="354"/>
    </location>
</feature>
<dbReference type="STRING" id="2880.D8LE79"/>
<dbReference type="InterPro" id="IPR051326">
    <property type="entry name" value="Kynurenine-oxoglutarate_AT"/>
</dbReference>
<dbReference type="GO" id="GO:0030170">
    <property type="term" value="F:pyridoxal phosphate binding"/>
    <property type="evidence" value="ECO:0007669"/>
    <property type="project" value="InterPro"/>
</dbReference>
<sequence length="592" mass="62925">MSRSRQGTSLPAQASNNGANGGLNGGGAAAVEGLAESVSAAVPSPAGDDVCFEGGCPAEVEPPHGANPEELEIPALREMKSSSAGPTVWSEFSSLAAETGAPVNLGQGFPNWNPPDFVVAAAQKALSEGFHQYTRTAGHPRLVQLLAKRYSKHFGREVDPFSQVAITIGASQALYVSFQAILSPGDEVVLLEPFFDLYLGQIRMAGGVAKQVPLSVVDGEWRLDAEALRRAISPRTRAIVVNTPHNPTGKVFSRQELEAIADVVRENPRLLVISDEVYKYMVYEGLGSGGEDGTATTTSIDPADAAAALQASKSTTGDNVGSSSSSNGSSPRGVVPPESEGRSSAAREAPPAEVAKKVDDVGVVEPLPALRHVHFATLPGMWDRTITISSAGKTFSVTGWQVGWVLGPQRVIQEIHTILPYMQFCAATPMQEAMCTVLVDAEKPYEGSPSYYDWLREQYSGKRHRLEGALAAAGIQSLKGEGGFFLIGDVTKIKVPEKYLKASTPAMPVMTHDWAFCRWLAIEHGLVAIPTSPFFSEDSRKKGLGNGLVRFCFCKTDETIEAAAEVLMKMAEEQAQMEGSIAAIEQPAAVAA</sequence>
<evidence type="ECO:0000259" key="6">
    <source>
        <dbReference type="Pfam" id="PF00155"/>
    </source>
</evidence>
<dbReference type="SUPFAM" id="SSF53383">
    <property type="entry name" value="PLP-dependent transferases"/>
    <property type="match status" value="1"/>
</dbReference>
<dbReference type="CDD" id="cd00609">
    <property type="entry name" value="AAT_like"/>
    <property type="match status" value="1"/>
</dbReference>
<feature type="compositionally biased region" description="Polar residues" evidence="5">
    <location>
        <begin position="1"/>
        <end position="13"/>
    </location>
</feature>
<dbReference type="GO" id="GO:0016212">
    <property type="term" value="F:kynurenine-oxoglutarate transaminase activity"/>
    <property type="evidence" value="ECO:0007669"/>
    <property type="project" value="UniProtKB-EC"/>
</dbReference>
<feature type="region of interest" description="Disordered" evidence="5">
    <location>
        <begin position="1"/>
        <end position="28"/>
    </location>
</feature>
<evidence type="ECO:0000313" key="7">
    <source>
        <dbReference type="EMBL" id="CBN74154.1"/>
    </source>
</evidence>
<evidence type="ECO:0000256" key="3">
    <source>
        <dbReference type="ARBA" id="ARBA00022679"/>
    </source>
</evidence>
<dbReference type="OrthoDB" id="2414662at2759"/>
<dbReference type="InterPro" id="IPR004839">
    <property type="entry name" value="Aminotransferase_I/II_large"/>
</dbReference>
<evidence type="ECO:0000256" key="1">
    <source>
        <dbReference type="ARBA" id="ARBA00001933"/>
    </source>
</evidence>
<dbReference type="EMBL" id="FN649760">
    <property type="protein sequence ID" value="CBN74154.1"/>
    <property type="molecule type" value="Genomic_DNA"/>
</dbReference>
<dbReference type="InterPro" id="IPR015421">
    <property type="entry name" value="PyrdxlP-dep_Trfase_major"/>
</dbReference>
<dbReference type="AlphaFoldDB" id="D8LE79"/>
<accession>D8LE79</accession>
<dbReference type="InterPro" id="IPR015424">
    <property type="entry name" value="PyrdxlP-dep_Trfase"/>
</dbReference>
<evidence type="ECO:0000313" key="8">
    <source>
        <dbReference type="Proteomes" id="UP000002630"/>
    </source>
</evidence>
<dbReference type="PANTHER" id="PTHR43807">
    <property type="entry name" value="FI04487P"/>
    <property type="match status" value="1"/>
</dbReference>
<evidence type="ECO:0000256" key="2">
    <source>
        <dbReference type="ARBA" id="ARBA00022576"/>
    </source>
</evidence>
<dbReference type="GO" id="GO:0005737">
    <property type="term" value="C:cytoplasm"/>
    <property type="evidence" value="ECO:0007669"/>
    <property type="project" value="TreeGrafter"/>
</dbReference>
<gene>
    <name evidence="7" type="ORF">Esi_0013_0070</name>
</gene>
<dbReference type="Proteomes" id="UP000002630">
    <property type="component" value="Unassembled WGS sequence"/>
</dbReference>
<dbReference type="Gene3D" id="3.90.1150.10">
    <property type="entry name" value="Aspartate Aminotransferase, domain 1"/>
    <property type="match status" value="2"/>
</dbReference>
<organism evidence="7 8">
    <name type="scientific">Ectocarpus siliculosus</name>
    <name type="common">Brown alga</name>
    <name type="synonym">Conferva siliculosa</name>
    <dbReference type="NCBI Taxonomy" id="2880"/>
    <lineage>
        <taxon>Eukaryota</taxon>
        <taxon>Sar</taxon>
        <taxon>Stramenopiles</taxon>
        <taxon>Ochrophyta</taxon>
        <taxon>PX clade</taxon>
        <taxon>Phaeophyceae</taxon>
        <taxon>Ectocarpales</taxon>
        <taxon>Ectocarpaceae</taxon>
        <taxon>Ectocarpus</taxon>
    </lineage>
</organism>
<evidence type="ECO:0000256" key="4">
    <source>
        <dbReference type="ARBA" id="ARBA00022898"/>
    </source>
</evidence>
<keyword evidence="2 7" id="KW-0032">Aminotransferase</keyword>
<dbReference type="Gene3D" id="3.40.640.10">
    <property type="entry name" value="Type I PLP-dependent aspartate aminotransferase-like (Major domain)"/>
    <property type="match status" value="2"/>
</dbReference>
<dbReference type="Pfam" id="PF00155">
    <property type="entry name" value="Aminotran_1_2"/>
    <property type="match status" value="2"/>
</dbReference>
<keyword evidence="4" id="KW-0663">Pyridoxal phosphate</keyword>
<evidence type="ECO:0000256" key="5">
    <source>
        <dbReference type="SAM" id="MobiDB-lite"/>
    </source>
</evidence>
<dbReference type="PANTHER" id="PTHR43807:SF20">
    <property type="entry name" value="FI04487P"/>
    <property type="match status" value="1"/>
</dbReference>
<dbReference type="EC" id="2.6.1.7" evidence="7"/>
<feature type="compositionally biased region" description="Low complexity" evidence="5">
    <location>
        <begin position="309"/>
        <end position="337"/>
    </location>
</feature>
<dbReference type="eggNOG" id="KOG0257">
    <property type="taxonomic scope" value="Eukaryota"/>
</dbReference>
<dbReference type="InParanoid" id="D8LE79"/>
<protein>
    <submittedName>
        <fullName evidence="7">Kynurenine/Oxoglutarate Transaminase</fullName>
        <ecNumber evidence="7">2.6.1.7</ecNumber>
    </submittedName>
</protein>